<dbReference type="Gene3D" id="3.30.710.10">
    <property type="entry name" value="Potassium Channel Kv1.1, Chain A"/>
    <property type="match status" value="1"/>
</dbReference>
<comment type="caution">
    <text evidence="1">The sequence shown here is derived from an EMBL/GenBank/DDBJ whole genome shotgun (WGS) entry which is preliminary data.</text>
</comment>
<dbReference type="Proteomes" id="UP001321760">
    <property type="component" value="Unassembled WGS sequence"/>
</dbReference>
<dbReference type="InterPro" id="IPR011333">
    <property type="entry name" value="SKP1/BTB/POZ_sf"/>
</dbReference>
<evidence type="ECO:0008006" key="3">
    <source>
        <dbReference type="Google" id="ProtNLM"/>
    </source>
</evidence>
<reference evidence="1" key="1">
    <citation type="journal article" date="2023" name="Mol. Phylogenet. Evol.">
        <title>Genome-scale phylogeny and comparative genomics of the fungal order Sordariales.</title>
        <authorList>
            <person name="Hensen N."/>
            <person name="Bonometti L."/>
            <person name="Westerberg I."/>
            <person name="Brannstrom I.O."/>
            <person name="Guillou S."/>
            <person name="Cros-Aarteil S."/>
            <person name="Calhoun S."/>
            <person name="Haridas S."/>
            <person name="Kuo A."/>
            <person name="Mondo S."/>
            <person name="Pangilinan J."/>
            <person name="Riley R."/>
            <person name="LaButti K."/>
            <person name="Andreopoulos B."/>
            <person name="Lipzen A."/>
            <person name="Chen C."/>
            <person name="Yan M."/>
            <person name="Daum C."/>
            <person name="Ng V."/>
            <person name="Clum A."/>
            <person name="Steindorff A."/>
            <person name="Ohm R.A."/>
            <person name="Martin F."/>
            <person name="Silar P."/>
            <person name="Natvig D.O."/>
            <person name="Lalanne C."/>
            <person name="Gautier V."/>
            <person name="Ament-Velasquez S.L."/>
            <person name="Kruys A."/>
            <person name="Hutchinson M.I."/>
            <person name="Powell A.J."/>
            <person name="Barry K."/>
            <person name="Miller A.N."/>
            <person name="Grigoriev I.V."/>
            <person name="Debuchy R."/>
            <person name="Gladieux P."/>
            <person name="Hiltunen Thoren M."/>
            <person name="Johannesson H."/>
        </authorList>
    </citation>
    <scope>NUCLEOTIDE SEQUENCE</scope>
    <source>
        <strain evidence="1">PSN243</strain>
    </source>
</reference>
<evidence type="ECO:0000313" key="2">
    <source>
        <dbReference type="Proteomes" id="UP001321760"/>
    </source>
</evidence>
<proteinExistence type="predicted"/>
<dbReference type="EMBL" id="MU865927">
    <property type="protein sequence ID" value="KAK4451573.1"/>
    <property type="molecule type" value="Genomic_DNA"/>
</dbReference>
<sequence>MPFLSLDMKGDIGEESDGSVLLNILDSEEVKVLVGPQQKEFTLNRKLLCDTSSFFREHLDTPVSSPLYPDDGKQEQEEDSMMWLPTETPEMFELFVLWLYRKRAFLALVDQAIPRVVRDASTFALLPKLQALRWNLTKLHVFAAVIDLPALQDAAMDALQDLYLRCDLDVSPRFLAYLYQECDANHAFRLRKWAVAMLAWSLHAANSDAALYERLFVTYPALREDYSVHLSKMAQSNADVRIKNPQLRLPMNKLRSGERFFGFRLCSFHSHRASVGEAMCPHLSEEHAVNLPLTVLSPTRRKQKGFGIFPGPADGSDGEQTILSPVGDVTEISFLDLS</sequence>
<protein>
    <recommendedName>
        <fullName evidence="3">BTB domain-containing protein</fullName>
    </recommendedName>
</protein>
<keyword evidence="2" id="KW-1185">Reference proteome</keyword>
<evidence type="ECO:0000313" key="1">
    <source>
        <dbReference type="EMBL" id="KAK4451573.1"/>
    </source>
</evidence>
<accession>A0AAV9GWL8</accession>
<reference evidence="1" key="2">
    <citation type="submission" date="2023-05" db="EMBL/GenBank/DDBJ databases">
        <authorList>
            <consortium name="Lawrence Berkeley National Laboratory"/>
            <person name="Steindorff A."/>
            <person name="Hensen N."/>
            <person name="Bonometti L."/>
            <person name="Westerberg I."/>
            <person name="Brannstrom I.O."/>
            <person name="Guillou S."/>
            <person name="Cros-Aarteil S."/>
            <person name="Calhoun S."/>
            <person name="Haridas S."/>
            <person name="Kuo A."/>
            <person name="Mondo S."/>
            <person name="Pangilinan J."/>
            <person name="Riley R."/>
            <person name="Labutti K."/>
            <person name="Andreopoulos B."/>
            <person name="Lipzen A."/>
            <person name="Chen C."/>
            <person name="Yanf M."/>
            <person name="Daum C."/>
            <person name="Ng V."/>
            <person name="Clum A."/>
            <person name="Ohm R."/>
            <person name="Martin F."/>
            <person name="Silar P."/>
            <person name="Natvig D."/>
            <person name="Lalanne C."/>
            <person name="Gautier V."/>
            <person name="Ament-Velasquez S.L."/>
            <person name="Kruys A."/>
            <person name="Hutchinson M.I."/>
            <person name="Powell A.J."/>
            <person name="Barry K."/>
            <person name="Miller A.N."/>
            <person name="Grigoriev I.V."/>
            <person name="Debuchy R."/>
            <person name="Gladieux P."/>
            <person name="Thoren M.H."/>
            <person name="Johannesson H."/>
        </authorList>
    </citation>
    <scope>NUCLEOTIDE SEQUENCE</scope>
    <source>
        <strain evidence="1">PSN243</strain>
    </source>
</reference>
<dbReference type="AlphaFoldDB" id="A0AAV9GWL8"/>
<organism evidence="1 2">
    <name type="scientific">Podospora aff. communis PSN243</name>
    <dbReference type="NCBI Taxonomy" id="3040156"/>
    <lineage>
        <taxon>Eukaryota</taxon>
        <taxon>Fungi</taxon>
        <taxon>Dikarya</taxon>
        <taxon>Ascomycota</taxon>
        <taxon>Pezizomycotina</taxon>
        <taxon>Sordariomycetes</taxon>
        <taxon>Sordariomycetidae</taxon>
        <taxon>Sordariales</taxon>
        <taxon>Podosporaceae</taxon>
        <taxon>Podospora</taxon>
    </lineage>
</organism>
<name>A0AAV9GWL8_9PEZI</name>
<gene>
    <name evidence="1" type="ORF">QBC34DRAFT_377982</name>
</gene>